<proteinExistence type="predicted"/>
<dbReference type="Proteomes" id="UP000244855">
    <property type="component" value="Unassembled WGS sequence"/>
</dbReference>
<dbReference type="AlphaFoldDB" id="A0A2V1DK68"/>
<evidence type="ECO:0000256" key="1">
    <source>
        <dbReference type="SAM" id="SignalP"/>
    </source>
</evidence>
<gene>
    <name evidence="2" type="ORF">DM02DRAFT_657349</name>
</gene>
<sequence length="476" mass="52399">MRSNPSSAMRFLLCSSVVYTASAAVIRAPLEGLLTDGAAGIGAEFESPGFSLASEDTKCSLANTHALKGKVIAGRTGVNWELTADTTERANYVQAEYIIKGENVKVGSTEAATNGAKVAADLAKDLIEWKPWTHDDGNGVYVDIEGSKCGRWKININKARKPEEVGFQPQITAPMPLEAVYSLMEEQVQNPDVKHVLDGTNYSYMKGLQLVTQQHFQSNPAGIDQTKVTDDVLAFCTLVLSYAKGALGALQPGSSPKKLTTFMPRTNFNKIFAHVSSKLPAKGEALWKLFENLACYTGDGNQVDAALCTGTADNPTPKPNKFRDLSYGQGEYKCTMYDWIRSLDPDSQADDCLTKFDRTIDRSIGKLGTRQEKMFNSQRSVPIFEFRDLDTLQTKDMEGFMLKVDDAIQKLHREYANPPGPIEQQSKQLAVAVPFIPFASAMDWLFVTAIYQKASTAARTFSNPWALYHGIRQAQL</sequence>
<evidence type="ECO:0000313" key="3">
    <source>
        <dbReference type="Proteomes" id="UP000244855"/>
    </source>
</evidence>
<keyword evidence="3" id="KW-1185">Reference proteome</keyword>
<evidence type="ECO:0000313" key="2">
    <source>
        <dbReference type="EMBL" id="PVH98468.1"/>
    </source>
</evidence>
<accession>A0A2V1DK68</accession>
<dbReference type="EMBL" id="KZ805413">
    <property type="protein sequence ID" value="PVH98468.1"/>
    <property type="molecule type" value="Genomic_DNA"/>
</dbReference>
<name>A0A2V1DK68_9PLEO</name>
<organism evidence="2 3">
    <name type="scientific">Periconia macrospinosa</name>
    <dbReference type="NCBI Taxonomy" id="97972"/>
    <lineage>
        <taxon>Eukaryota</taxon>
        <taxon>Fungi</taxon>
        <taxon>Dikarya</taxon>
        <taxon>Ascomycota</taxon>
        <taxon>Pezizomycotina</taxon>
        <taxon>Dothideomycetes</taxon>
        <taxon>Pleosporomycetidae</taxon>
        <taxon>Pleosporales</taxon>
        <taxon>Massarineae</taxon>
        <taxon>Periconiaceae</taxon>
        <taxon>Periconia</taxon>
    </lineage>
</organism>
<feature type="chain" id="PRO_5015841731" evidence="1">
    <location>
        <begin position="24"/>
        <end position="476"/>
    </location>
</feature>
<protein>
    <submittedName>
        <fullName evidence="2">Uncharacterized protein</fullName>
    </submittedName>
</protein>
<feature type="signal peptide" evidence="1">
    <location>
        <begin position="1"/>
        <end position="23"/>
    </location>
</feature>
<reference evidence="2 3" key="1">
    <citation type="journal article" date="2018" name="Sci. Rep.">
        <title>Comparative genomics provides insights into the lifestyle and reveals functional heterogeneity of dark septate endophytic fungi.</title>
        <authorList>
            <person name="Knapp D.G."/>
            <person name="Nemeth J.B."/>
            <person name="Barry K."/>
            <person name="Hainaut M."/>
            <person name="Henrissat B."/>
            <person name="Johnson J."/>
            <person name="Kuo A."/>
            <person name="Lim J.H.P."/>
            <person name="Lipzen A."/>
            <person name="Nolan M."/>
            <person name="Ohm R.A."/>
            <person name="Tamas L."/>
            <person name="Grigoriev I.V."/>
            <person name="Spatafora J.W."/>
            <person name="Nagy L.G."/>
            <person name="Kovacs G.M."/>
        </authorList>
    </citation>
    <scope>NUCLEOTIDE SEQUENCE [LARGE SCALE GENOMIC DNA]</scope>
    <source>
        <strain evidence="2 3">DSE2036</strain>
    </source>
</reference>
<keyword evidence="1" id="KW-0732">Signal</keyword>
<dbReference type="OrthoDB" id="1896086at2759"/>